<reference evidence="2" key="1">
    <citation type="submission" date="2023-03" db="EMBL/GenBank/DDBJ databases">
        <title>Electrophorus voltai genome.</title>
        <authorList>
            <person name="Bian C."/>
        </authorList>
    </citation>
    <scope>NUCLEOTIDE SEQUENCE</scope>
    <source>
        <strain evidence="2">CB-2022</strain>
        <tissue evidence="2">Muscle</tissue>
    </source>
</reference>
<gene>
    <name evidence="2" type="ORF">P4O66_015358</name>
</gene>
<evidence type="ECO:0000256" key="1">
    <source>
        <dbReference type="SAM" id="MobiDB-lite"/>
    </source>
</evidence>
<dbReference type="EMBL" id="JAROKS010000022">
    <property type="protein sequence ID" value="KAK1789428.1"/>
    <property type="molecule type" value="Genomic_DNA"/>
</dbReference>
<organism evidence="2 3">
    <name type="scientific">Electrophorus voltai</name>
    <dbReference type="NCBI Taxonomy" id="2609070"/>
    <lineage>
        <taxon>Eukaryota</taxon>
        <taxon>Metazoa</taxon>
        <taxon>Chordata</taxon>
        <taxon>Craniata</taxon>
        <taxon>Vertebrata</taxon>
        <taxon>Euteleostomi</taxon>
        <taxon>Actinopterygii</taxon>
        <taxon>Neopterygii</taxon>
        <taxon>Teleostei</taxon>
        <taxon>Ostariophysi</taxon>
        <taxon>Gymnotiformes</taxon>
        <taxon>Gymnotoidei</taxon>
        <taxon>Gymnotidae</taxon>
        <taxon>Electrophorus</taxon>
    </lineage>
</organism>
<proteinExistence type="predicted"/>
<evidence type="ECO:0008006" key="4">
    <source>
        <dbReference type="Google" id="ProtNLM"/>
    </source>
</evidence>
<evidence type="ECO:0000313" key="2">
    <source>
        <dbReference type="EMBL" id="KAK1789428.1"/>
    </source>
</evidence>
<accession>A0AAD8Z0S2</accession>
<feature type="region of interest" description="Disordered" evidence="1">
    <location>
        <begin position="127"/>
        <end position="155"/>
    </location>
</feature>
<evidence type="ECO:0000313" key="3">
    <source>
        <dbReference type="Proteomes" id="UP001239994"/>
    </source>
</evidence>
<dbReference type="Gene3D" id="2.40.50.40">
    <property type="match status" value="1"/>
</dbReference>
<protein>
    <recommendedName>
        <fullName evidence="4">Chromo domain-containing protein</fullName>
    </recommendedName>
</protein>
<sequence>MVRRTGLFCLPLLLRNNMPIRDGDQCCLIGLGSPCCAQWAPSYAPGSCMVDGVPAYMVKRLLDIRRVRGGVRYLVDLERYGLEKWSWVPSHHILDRDLIRAFRQDCVAGLGTSGAAPSRGCGVGVGGPVRVGARPRPPPATRGRPRVRHNTQQLG</sequence>
<comment type="caution">
    <text evidence="2">The sequence shown here is derived from an EMBL/GenBank/DDBJ whole genome shotgun (WGS) entry which is preliminary data.</text>
</comment>
<dbReference type="Proteomes" id="UP001239994">
    <property type="component" value="Unassembled WGS sequence"/>
</dbReference>
<keyword evidence="3" id="KW-1185">Reference proteome</keyword>
<dbReference type="AlphaFoldDB" id="A0AAD8Z0S2"/>
<dbReference type="SUPFAM" id="SSF54160">
    <property type="entry name" value="Chromo domain-like"/>
    <property type="match status" value="1"/>
</dbReference>
<name>A0AAD8Z0S2_9TELE</name>
<dbReference type="InterPro" id="IPR016197">
    <property type="entry name" value="Chromo-like_dom_sf"/>
</dbReference>